<dbReference type="InterPro" id="IPR029068">
    <property type="entry name" value="Glyas_Bleomycin-R_OHBP_Dase"/>
</dbReference>
<keyword evidence="3" id="KW-1185">Reference proteome</keyword>
<dbReference type="NCBIfam" id="NF041414">
    <property type="entry name" value="ArsI_CadI_VOC"/>
    <property type="match status" value="1"/>
</dbReference>
<evidence type="ECO:0000313" key="3">
    <source>
        <dbReference type="Proteomes" id="UP001649230"/>
    </source>
</evidence>
<sequence length="168" mass="19015">MIKRMHVALNCSNLQNSLDFYRAFFGIEPTKVKENYAKFELEDPALHFSLNVRNFEKEGGVLNHLGFQVNDTNEVLRISERLRQSGLLFVDEMNTTCCYAVQDKVWVYDPDGNAWEIFYTKADSVFESAGEQRDSSVCCTPVETTRVTADACCTPSSKNSNDAKPCCN</sequence>
<proteinExistence type="predicted"/>
<accession>A0ABY3SDI3</accession>
<evidence type="ECO:0000313" key="2">
    <source>
        <dbReference type="EMBL" id="UJF31877.1"/>
    </source>
</evidence>
<dbReference type="InterPro" id="IPR037523">
    <property type="entry name" value="VOC_core"/>
</dbReference>
<dbReference type="Proteomes" id="UP001649230">
    <property type="component" value="Chromosome"/>
</dbReference>
<evidence type="ECO:0000259" key="1">
    <source>
        <dbReference type="PROSITE" id="PS51819"/>
    </source>
</evidence>
<reference evidence="2 3" key="1">
    <citation type="journal article" date="2024" name="Int. J. Syst. Evol. Microbiol.">
        <title>Paenibacillus hexagrammi sp. nov., a novel bacterium isolated from the gut content of Hexagrammos agrammus.</title>
        <authorList>
            <person name="Jung H.K."/>
            <person name="Kim D.G."/>
            <person name="Zin H."/>
            <person name="Park J."/>
            <person name="Jung H."/>
            <person name="Kim Y.O."/>
            <person name="Kong H.J."/>
            <person name="Kim J.W."/>
            <person name="Kim Y.S."/>
        </authorList>
    </citation>
    <scope>NUCLEOTIDE SEQUENCE [LARGE SCALE GENOMIC DNA]</scope>
    <source>
        <strain evidence="2 3">YPD9-1</strain>
    </source>
</reference>
<dbReference type="Gene3D" id="3.10.180.10">
    <property type="entry name" value="2,3-Dihydroxybiphenyl 1,2-Dioxygenase, domain 1"/>
    <property type="match status" value="1"/>
</dbReference>
<dbReference type="SUPFAM" id="SSF54593">
    <property type="entry name" value="Glyoxalase/Bleomycin resistance protein/Dihydroxybiphenyl dioxygenase"/>
    <property type="match status" value="1"/>
</dbReference>
<dbReference type="PROSITE" id="PS51819">
    <property type="entry name" value="VOC"/>
    <property type="match status" value="1"/>
</dbReference>
<dbReference type="Pfam" id="PF00903">
    <property type="entry name" value="Glyoxalase"/>
    <property type="match status" value="1"/>
</dbReference>
<dbReference type="InterPro" id="IPR049789">
    <property type="entry name" value="ArsI/CadI-like"/>
</dbReference>
<name>A0ABY3SDI3_9BACL</name>
<feature type="domain" description="VOC" evidence="1">
    <location>
        <begin position="3"/>
        <end position="120"/>
    </location>
</feature>
<dbReference type="PANTHER" id="PTHR41294:SF1">
    <property type="entry name" value="CADMIUM-INDUCED PROTEIN CADI"/>
    <property type="match status" value="1"/>
</dbReference>
<organism evidence="2 3">
    <name type="scientific">Paenibacillus hexagrammi</name>
    <dbReference type="NCBI Taxonomy" id="2908839"/>
    <lineage>
        <taxon>Bacteria</taxon>
        <taxon>Bacillati</taxon>
        <taxon>Bacillota</taxon>
        <taxon>Bacilli</taxon>
        <taxon>Bacillales</taxon>
        <taxon>Paenibacillaceae</taxon>
        <taxon>Paenibacillus</taxon>
    </lineage>
</organism>
<dbReference type="PANTHER" id="PTHR41294">
    <property type="entry name" value="CADMIUM-INDUCED PROTEIN CADI"/>
    <property type="match status" value="1"/>
</dbReference>
<gene>
    <name evidence="2" type="ORF">L0M14_19230</name>
</gene>
<dbReference type="InterPro" id="IPR052393">
    <property type="entry name" value="Cadmium-induced_rsp"/>
</dbReference>
<protein>
    <submittedName>
        <fullName evidence="2">VOC family protein</fullName>
    </submittedName>
</protein>
<dbReference type="EMBL" id="CP090978">
    <property type="protein sequence ID" value="UJF31877.1"/>
    <property type="molecule type" value="Genomic_DNA"/>
</dbReference>
<dbReference type="InterPro" id="IPR004360">
    <property type="entry name" value="Glyas_Fos-R_dOase_dom"/>
</dbReference>